<dbReference type="AlphaFoldDB" id="A0A2S6DFW0"/>
<name>A0A2S6DFW0_STAAU</name>
<organism evidence="2 5">
    <name type="scientific">Staphylococcus aureus</name>
    <dbReference type="NCBI Taxonomy" id="1280"/>
    <lineage>
        <taxon>Bacteria</taxon>
        <taxon>Bacillati</taxon>
        <taxon>Bacillota</taxon>
        <taxon>Bacilli</taxon>
        <taxon>Bacillales</taxon>
        <taxon>Staphylococcaceae</taxon>
        <taxon>Staphylococcus</taxon>
    </lineage>
</organism>
<evidence type="ECO:0000313" key="3">
    <source>
        <dbReference type="EMBL" id="OWT14734.1"/>
    </source>
</evidence>
<feature type="region of interest" description="Disordered" evidence="1">
    <location>
        <begin position="27"/>
        <end position="66"/>
    </location>
</feature>
<comment type="caution">
    <text evidence="2">The sequence shown here is derived from an EMBL/GenBank/DDBJ whole genome shotgun (WGS) entry which is preliminary data.</text>
</comment>
<reference evidence="2 5" key="2">
    <citation type="submission" date="2020-06" db="EMBL/GenBank/DDBJ databases">
        <authorList>
            <consortium name="Pathogen Informatics"/>
        </authorList>
    </citation>
    <scope>NUCLEOTIDE SEQUENCE [LARGE SCALE GENOMIC DNA]</scope>
    <source>
        <strain evidence="2 5">MOS222</strain>
    </source>
</reference>
<gene>
    <name evidence="3" type="ORF">AS572_11275</name>
    <name evidence="2" type="ORF">SAMEA70245418_00164</name>
</gene>
<proteinExistence type="predicted"/>
<dbReference type="RefSeq" id="WP_000604731.1">
    <property type="nucleotide sequence ID" value="NZ_AP024311.1"/>
</dbReference>
<dbReference type="EMBL" id="CAIIKR010000001">
    <property type="protein sequence ID" value="CAC8491380.1"/>
    <property type="molecule type" value="Genomic_DNA"/>
</dbReference>
<dbReference type="Proteomes" id="UP000197894">
    <property type="component" value="Unassembled WGS sequence"/>
</dbReference>
<evidence type="ECO:0000313" key="2">
    <source>
        <dbReference type="EMBL" id="CAC8491380.1"/>
    </source>
</evidence>
<sequence>MILVMLSPLLIIFFIVLSILEERKRTKKKQLEKEKANTLNQNTNDTGSSNQEPSLQQAKEQKDDKG</sequence>
<protein>
    <submittedName>
        <fullName evidence="2">Membrane protein</fullName>
    </submittedName>
</protein>
<dbReference type="Proteomes" id="UP000507408">
    <property type="component" value="Unassembled WGS sequence"/>
</dbReference>
<evidence type="ECO:0000313" key="4">
    <source>
        <dbReference type="Proteomes" id="UP000197894"/>
    </source>
</evidence>
<accession>A0A2S6DFW0</accession>
<feature type="compositionally biased region" description="Polar residues" evidence="1">
    <location>
        <begin position="37"/>
        <end position="58"/>
    </location>
</feature>
<reference evidence="3 4" key="1">
    <citation type="journal article" date="2017" name="BMC Genomics">
        <title>Prophages and adaptation of Staphylococcus aureus ST398 to the human clinic.</title>
        <authorList>
            <consortium name="Regional Infection Control Group of the Centre Region"/>
            <person name="Diene S.M."/>
            <person name="Corvaglia A.R."/>
            <person name="Francois P."/>
            <person name="van der Mee-Marquet N."/>
        </authorList>
    </citation>
    <scope>NUCLEOTIDE SEQUENCE [LARGE SCALE GENOMIC DNA]</scope>
    <source>
        <strain evidence="3 4">SA13-246</strain>
    </source>
</reference>
<evidence type="ECO:0000256" key="1">
    <source>
        <dbReference type="SAM" id="MobiDB-lite"/>
    </source>
</evidence>
<dbReference type="EMBL" id="LNJK01000008">
    <property type="protein sequence ID" value="OWT14734.1"/>
    <property type="molecule type" value="Genomic_DNA"/>
</dbReference>
<feature type="compositionally biased region" description="Basic and acidic residues" evidence="1">
    <location>
        <begin position="27"/>
        <end position="36"/>
    </location>
</feature>
<evidence type="ECO:0000313" key="5">
    <source>
        <dbReference type="Proteomes" id="UP000507408"/>
    </source>
</evidence>